<dbReference type="Gene3D" id="2.40.50.140">
    <property type="entry name" value="Nucleic acid-binding proteins"/>
    <property type="match status" value="1"/>
</dbReference>
<keyword evidence="5 16" id="KW-0820">tRNA-binding</keyword>
<feature type="binding site" evidence="15">
    <location>
        <position position="464"/>
    </location>
    <ligand>
        <name>Mg(2+)</name>
        <dbReference type="ChEBI" id="CHEBI:18420"/>
        <note>shared with alpha subunit</note>
    </ligand>
</feature>
<dbReference type="SMART" id="SM00873">
    <property type="entry name" value="B3_4"/>
    <property type="match status" value="1"/>
</dbReference>
<evidence type="ECO:0000256" key="1">
    <source>
        <dbReference type="ARBA" id="ARBA00004496"/>
    </source>
</evidence>
<dbReference type="InterPro" id="IPR004532">
    <property type="entry name" value="Phe-tRNA-ligase_IIc_bsu_bact"/>
</dbReference>
<evidence type="ECO:0000256" key="8">
    <source>
        <dbReference type="ARBA" id="ARBA00022741"/>
    </source>
</evidence>
<comment type="caution">
    <text evidence="20">The sequence shown here is derived from an EMBL/GenBank/DDBJ whole genome shotgun (WGS) entry which is preliminary data.</text>
</comment>
<keyword evidence="8 15" id="KW-0547">Nucleotide-binding</keyword>
<dbReference type="Gene3D" id="3.30.70.380">
    <property type="entry name" value="Ferrodoxin-fold anticodon-binding domain"/>
    <property type="match status" value="1"/>
</dbReference>
<evidence type="ECO:0000259" key="19">
    <source>
        <dbReference type="PROSITE" id="PS51483"/>
    </source>
</evidence>
<dbReference type="InterPro" id="IPR036690">
    <property type="entry name" value="Fdx_antiC-bd_sf"/>
</dbReference>
<proteinExistence type="inferred from homology"/>
<comment type="similarity">
    <text evidence="2 15">Belongs to the phenylalanyl-tRNA synthetase beta subunit family. Type 1 subfamily.</text>
</comment>
<dbReference type="SMART" id="SM00874">
    <property type="entry name" value="B5"/>
    <property type="match status" value="1"/>
</dbReference>
<keyword evidence="10 15" id="KW-0460">Magnesium</keyword>
<dbReference type="SUPFAM" id="SSF56037">
    <property type="entry name" value="PheT/TilS domain"/>
    <property type="match status" value="1"/>
</dbReference>
<comment type="catalytic activity">
    <reaction evidence="14 15">
        <text>tRNA(Phe) + L-phenylalanine + ATP = L-phenylalanyl-tRNA(Phe) + AMP + diphosphate + H(+)</text>
        <dbReference type="Rhea" id="RHEA:19413"/>
        <dbReference type="Rhea" id="RHEA-COMP:9668"/>
        <dbReference type="Rhea" id="RHEA-COMP:9699"/>
        <dbReference type="ChEBI" id="CHEBI:15378"/>
        <dbReference type="ChEBI" id="CHEBI:30616"/>
        <dbReference type="ChEBI" id="CHEBI:33019"/>
        <dbReference type="ChEBI" id="CHEBI:58095"/>
        <dbReference type="ChEBI" id="CHEBI:78442"/>
        <dbReference type="ChEBI" id="CHEBI:78531"/>
        <dbReference type="ChEBI" id="CHEBI:456215"/>
        <dbReference type="EC" id="6.1.1.20"/>
    </reaction>
</comment>
<evidence type="ECO:0000256" key="6">
    <source>
        <dbReference type="ARBA" id="ARBA00022598"/>
    </source>
</evidence>
<dbReference type="InterPro" id="IPR020825">
    <property type="entry name" value="Phe-tRNA_synthase-like_B3/B4"/>
</dbReference>
<dbReference type="SUPFAM" id="SSF54991">
    <property type="entry name" value="Anticodon-binding domain of PheRS"/>
    <property type="match status" value="1"/>
</dbReference>
<evidence type="ECO:0000256" key="14">
    <source>
        <dbReference type="ARBA" id="ARBA00049255"/>
    </source>
</evidence>
<dbReference type="PROSITE" id="PS51447">
    <property type="entry name" value="FDX_ACB"/>
    <property type="match status" value="1"/>
</dbReference>
<evidence type="ECO:0000256" key="15">
    <source>
        <dbReference type="HAMAP-Rule" id="MF_00283"/>
    </source>
</evidence>
<evidence type="ECO:0000256" key="2">
    <source>
        <dbReference type="ARBA" id="ARBA00008653"/>
    </source>
</evidence>
<dbReference type="PROSITE" id="PS50886">
    <property type="entry name" value="TRBD"/>
    <property type="match status" value="1"/>
</dbReference>
<evidence type="ECO:0000256" key="4">
    <source>
        <dbReference type="ARBA" id="ARBA00022490"/>
    </source>
</evidence>
<evidence type="ECO:0000259" key="17">
    <source>
        <dbReference type="PROSITE" id="PS50886"/>
    </source>
</evidence>
<dbReference type="InterPro" id="IPR005121">
    <property type="entry name" value="Fdx_antiC-bd"/>
</dbReference>
<dbReference type="InterPro" id="IPR005147">
    <property type="entry name" value="tRNA_synthase_B5-dom"/>
</dbReference>
<dbReference type="RefSeq" id="WP_230438467.1">
    <property type="nucleotide sequence ID" value="NZ_CP087715.1"/>
</dbReference>
<evidence type="ECO:0000256" key="3">
    <source>
        <dbReference type="ARBA" id="ARBA00011209"/>
    </source>
</evidence>
<dbReference type="Gene3D" id="3.50.40.10">
    <property type="entry name" value="Phenylalanyl-trna Synthetase, Chain B, domain 3"/>
    <property type="match status" value="1"/>
</dbReference>
<dbReference type="InterPro" id="IPR012340">
    <property type="entry name" value="NA-bd_OB-fold"/>
</dbReference>
<dbReference type="SUPFAM" id="SSF50249">
    <property type="entry name" value="Nucleic acid-binding proteins"/>
    <property type="match status" value="1"/>
</dbReference>
<dbReference type="SMART" id="SM00896">
    <property type="entry name" value="FDX-ACB"/>
    <property type="match status" value="1"/>
</dbReference>
<dbReference type="Proteomes" id="UP001597264">
    <property type="component" value="Unassembled WGS sequence"/>
</dbReference>
<keyword evidence="13 15" id="KW-0030">Aminoacyl-tRNA synthetase</keyword>
<keyword evidence="7 15" id="KW-0479">Metal-binding</keyword>
<evidence type="ECO:0000256" key="11">
    <source>
        <dbReference type="ARBA" id="ARBA00022884"/>
    </source>
</evidence>
<dbReference type="EMBL" id="JBHTLR010000007">
    <property type="protein sequence ID" value="MFD1216367.1"/>
    <property type="molecule type" value="Genomic_DNA"/>
</dbReference>
<keyword evidence="9 15" id="KW-0067">ATP-binding</keyword>
<evidence type="ECO:0000256" key="9">
    <source>
        <dbReference type="ARBA" id="ARBA00022840"/>
    </source>
</evidence>
<dbReference type="InterPro" id="IPR033714">
    <property type="entry name" value="tRNA_bind_bactPheRS"/>
</dbReference>
<dbReference type="InterPro" id="IPR002547">
    <property type="entry name" value="tRNA-bd_dom"/>
</dbReference>
<dbReference type="HAMAP" id="MF_00283">
    <property type="entry name" value="Phe_tRNA_synth_beta1"/>
    <property type="match status" value="1"/>
</dbReference>
<comment type="subunit">
    <text evidence="3 15">Tetramer of two alpha and two beta subunits.</text>
</comment>
<dbReference type="InterPro" id="IPR045864">
    <property type="entry name" value="aa-tRNA-synth_II/BPL/LPL"/>
</dbReference>
<dbReference type="Gene3D" id="3.30.56.10">
    <property type="match status" value="2"/>
</dbReference>
<sequence>MKFSNAWLREWVNPDLTAQQLADQITMAGLEVDAVEPVAGTFSGVVVGEIVACEQHPDADKLRVCKVQGHPEGEMQVVCGAPNARVGIKIPFALVGAKLPGDFKIKKAKLRGVESFGMLCAQTELELGDDSDGIWELPADAPTGTDLREYLQLDDSIIEVDLTPNRSDCLGVAGIAREVGVLNRAAVEGPAVEPVAPQIDDSLQVSLLAEDACPRYVGRVIRNIDISATTPLWMQERLRRSGLRSIDPVVDVTNYVLLEFGQPMHAFDLAKLNGGIQVRMAEAGEQLTLLDEQEVKLQQGTLVIADDKGPLAIAGIMGGLDSSVTTETKDIFLESAFFSPLAIAGKARSYGLHTDSSHRFERGVDYRLQEKAVERATQLLLDIVGGEPGPVHLREITESVPAERRITLRRARVKNGLGIDMADDEIVEIITRLGLEKLSEDGEGWTFLVPSFRFDLAIESDLLEELARVYGYNRIPSISFSAALDVVPEREDKLDRERLERTLLSRGYQEAITFSFIDRESAAQFDPDVEPLALQNPISAELSVMRSTLMPGLVKALQYNLNRQQDRVRLFETGLRFVPGADQSRENLAQEPMIAGLIYGTRAPEGWTGGKDLVDFYDIKADVEALVSHLSADDEFTFEPARHPALHPGQCAQVLRNGKPVGVLGTLHPQLQKALDLPKAAFLFELSLKAMGDTRLPAFAPLSKFPEVRRDLAVLVDVDVTAGSLKQTAVETAGEFLTDFNIFDVYQGKGIDFNRKSVAMGLTFQHPSRTLNDEEINAAVDAVVRELEQKYNASLR</sequence>
<keyword evidence="6 15" id="KW-0436">Ligase</keyword>
<comment type="cofactor">
    <cofactor evidence="15">
        <name>Mg(2+)</name>
        <dbReference type="ChEBI" id="CHEBI:18420"/>
    </cofactor>
    <text evidence="15">Binds 2 magnesium ions per tetramer.</text>
</comment>
<keyword evidence="11 16" id="KW-0694">RNA-binding</keyword>
<dbReference type="EC" id="6.1.1.20" evidence="15"/>
<feature type="binding site" evidence="15">
    <location>
        <position position="465"/>
    </location>
    <ligand>
        <name>Mg(2+)</name>
        <dbReference type="ChEBI" id="CHEBI:18420"/>
        <note>shared with alpha subunit</note>
    </ligand>
</feature>
<evidence type="ECO:0000256" key="7">
    <source>
        <dbReference type="ARBA" id="ARBA00022723"/>
    </source>
</evidence>
<dbReference type="Pfam" id="PF01588">
    <property type="entry name" value="tRNA_bind"/>
    <property type="match status" value="1"/>
</dbReference>
<dbReference type="Pfam" id="PF17759">
    <property type="entry name" value="tRNA_synthFbeta"/>
    <property type="match status" value="1"/>
</dbReference>
<evidence type="ECO:0000313" key="21">
    <source>
        <dbReference type="Proteomes" id="UP001597264"/>
    </source>
</evidence>
<evidence type="ECO:0000313" key="20">
    <source>
        <dbReference type="EMBL" id="MFD1216367.1"/>
    </source>
</evidence>
<keyword evidence="12 15" id="KW-0648">Protein biosynthesis</keyword>
<evidence type="ECO:0000256" key="12">
    <source>
        <dbReference type="ARBA" id="ARBA00022917"/>
    </source>
</evidence>
<protein>
    <recommendedName>
        <fullName evidence="15">Phenylalanine--tRNA ligase beta subunit</fullName>
        <ecNumber evidence="15">6.1.1.20</ecNumber>
    </recommendedName>
    <alternativeName>
        <fullName evidence="15">Phenylalanyl-tRNA synthetase beta subunit</fullName>
        <shortName evidence="15">PheRS</shortName>
    </alternativeName>
</protein>
<feature type="binding site" evidence="15">
    <location>
        <position position="455"/>
    </location>
    <ligand>
        <name>Mg(2+)</name>
        <dbReference type="ChEBI" id="CHEBI:18420"/>
        <note>shared with alpha subunit</note>
    </ligand>
</feature>
<accession>A0ABW3U6M5</accession>
<gene>
    <name evidence="15 20" type="primary">pheT</name>
    <name evidence="20" type="ORF">ACFQ2X_07145</name>
</gene>
<evidence type="ECO:0000256" key="13">
    <source>
        <dbReference type="ARBA" id="ARBA00023146"/>
    </source>
</evidence>
<feature type="binding site" evidence="15">
    <location>
        <position position="461"/>
    </location>
    <ligand>
        <name>Mg(2+)</name>
        <dbReference type="ChEBI" id="CHEBI:18420"/>
        <note>shared with alpha subunit</note>
    </ligand>
</feature>
<dbReference type="Pfam" id="PF03483">
    <property type="entry name" value="B3_4"/>
    <property type="match status" value="1"/>
</dbReference>
<keyword evidence="21" id="KW-1185">Reference proteome</keyword>
<evidence type="ECO:0000256" key="5">
    <source>
        <dbReference type="ARBA" id="ARBA00022555"/>
    </source>
</evidence>
<evidence type="ECO:0000256" key="10">
    <source>
        <dbReference type="ARBA" id="ARBA00022842"/>
    </source>
</evidence>
<dbReference type="PANTHER" id="PTHR10947">
    <property type="entry name" value="PHENYLALANYL-TRNA SYNTHETASE BETA CHAIN AND LEUCINE-RICH REPEAT-CONTAINING PROTEIN 47"/>
    <property type="match status" value="1"/>
</dbReference>
<comment type="subcellular location">
    <subcellularLocation>
        <location evidence="1 15">Cytoplasm</location>
    </subcellularLocation>
</comment>
<dbReference type="PANTHER" id="PTHR10947:SF0">
    <property type="entry name" value="PHENYLALANINE--TRNA LIGASE BETA SUBUNIT"/>
    <property type="match status" value="1"/>
</dbReference>
<dbReference type="Pfam" id="PF03484">
    <property type="entry name" value="B5"/>
    <property type="match status" value="1"/>
</dbReference>
<dbReference type="NCBIfam" id="NF045760">
    <property type="entry name" value="YtpR"/>
    <property type="match status" value="1"/>
</dbReference>
<evidence type="ECO:0000259" key="18">
    <source>
        <dbReference type="PROSITE" id="PS51447"/>
    </source>
</evidence>
<name>A0ABW3U6M5_9GAMM</name>
<dbReference type="PROSITE" id="PS51483">
    <property type="entry name" value="B5"/>
    <property type="match status" value="1"/>
</dbReference>
<dbReference type="InterPro" id="IPR041616">
    <property type="entry name" value="PheRS_beta_core"/>
</dbReference>
<dbReference type="InterPro" id="IPR005146">
    <property type="entry name" value="B3/B4_tRNA-bd"/>
</dbReference>
<dbReference type="CDD" id="cd02796">
    <property type="entry name" value="tRNA_bind_bactPheRS"/>
    <property type="match status" value="1"/>
</dbReference>
<dbReference type="NCBIfam" id="TIGR00472">
    <property type="entry name" value="pheT_bact"/>
    <property type="match status" value="1"/>
</dbReference>
<evidence type="ECO:0000256" key="16">
    <source>
        <dbReference type="PROSITE-ProRule" id="PRU00209"/>
    </source>
</evidence>
<dbReference type="Gene3D" id="3.30.930.10">
    <property type="entry name" value="Bira Bifunctional Protein, Domain 2"/>
    <property type="match status" value="1"/>
</dbReference>
<dbReference type="CDD" id="cd00769">
    <property type="entry name" value="PheRS_beta_core"/>
    <property type="match status" value="1"/>
</dbReference>
<dbReference type="SUPFAM" id="SSF46955">
    <property type="entry name" value="Putative DNA-binding domain"/>
    <property type="match status" value="1"/>
</dbReference>
<feature type="domain" description="TRNA-binding" evidence="17">
    <location>
        <begin position="39"/>
        <end position="148"/>
    </location>
</feature>
<keyword evidence="4 15" id="KW-0963">Cytoplasm</keyword>
<organism evidence="20 21">
    <name type="scientific">Microbulbifer celer</name>
    <dbReference type="NCBI Taxonomy" id="435905"/>
    <lineage>
        <taxon>Bacteria</taxon>
        <taxon>Pseudomonadati</taxon>
        <taxon>Pseudomonadota</taxon>
        <taxon>Gammaproteobacteria</taxon>
        <taxon>Cellvibrionales</taxon>
        <taxon>Microbulbiferaceae</taxon>
        <taxon>Microbulbifer</taxon>
    </lineage>
</organism>
<feature type="domain" description="FDX-ACB" evidence="18">
    <location>
        <begin position="703"/>
        <end position="796"/>
    </location>
</feature>
<dbReference type="InterPro" id="IPR045060">
    <property type="entry name" value="Phe-tRNA-ligase_IIc_bsu"/>
</dbReference>
<dbReference type="GO" id="GO:0004826">
    <property type="term" value="F:phenylalanine-tRNA ligase activity"/>
    <property type="evidence" value="ECO:0007669"/>
    <property type="project" value="UniProtKB-EC"/>
</dbReference>
<dbReference type="SUPFAM" id="SSF55681">
    <property type="entry name" value="Class II aaRS and biotin synthetases"/>
    <property type="match status" value="1"/>
</dbReference>
<reference evidence="21" key="1">
    <citation type="journal article" date="2019" name="Int. J. Syst. Evol. Microbiol.">
        <title>The Global Catalogue of Microorganisms (GCM) 10K type strain sequencing project: providing services to taxonomists for standard genome sequencing and annotation.</title>
        <authorList>
            <consortium name="The Broad Institute Genomics Platform"/>
            <consortium name="The Broad Institute Genome Sequencing Center for Infectious Disease"/>
            <person name="Wu L."/>
            <person name="Ma J."/>
        </authorList>
    </citation>
    <scope>NUCLEOTIDE SEQUENCE [LARGE SCALE GENOMIC DNA]</scope>
    <source>
        <strain evidence="21">CCUG 54356</strain>
    </source>
</reference>
<feature type="domain" description="B5" evidence="19">
    <location>
        <begin position="401"/>
        <end position="477"/>
    </location>
</feature>
<dbReference type="Pfam" id="PF03147">
    <property type="entry name" value="FDX-ACB"/>
    <property type="match status" value="1"/>
</dbReference>
<dbReference type="InterPro" id="IPR009061">
    <property type="entry name" value="DNA-bd_dom_put_sf"/>
</dbReference>